<evidence type="ECO:0000256" key="1">
    <source>
        <dbReference type="ARBA" id="ARBA00004141"/>
    </source>
</evidence>
<feature type="transmembrane region" description="Helical" evidence="5">
    <location>
        <begin position="164"/>
        <end position="185"/>
    </location>
</feature>
<sequence length="301" mass="34759">MQGSRIGENGQPLSRGAIGPHNFPEIQQHGQETAAASFYNVPPPSYNNESYKNFQQHNQRKQTNDGLMFEAGLSGVENNLDNGRINEIKTNLQTDRQIRMAFVRKVYFLLTLQLLCTIIFIVWFMFHEPVKEYVQNNTWLLLISWIMTFISLILLFWKRKAYPLNLFLLFIFTIFISYGIGAVVSMYNARVVLQSFIITFGVFLALQIFTLQSKFDFSSWGPFLYAGLWIIIFASIIGWLFPYDRGYHIVISVIAAFLFSAYIIYDTYMIFKRMSPEVDLYLDILNLFVVILAIFGGAGET</sequence>
<gene>
    <name evidence="7" type="ORF">DEBURN_LOCUS9163</name>
</gene>
<keyword evidence="3 5" id="KW-1133">Transmembrane helix</keyword>
<dbReference type="GO" id="GO:0016020">
    <property type="term" value="C:membrane"/>
    <property type="evidence" value="ECO:0007669"/>
    <property type="project" value="UniProtKB-SubCell"/>
</dbReference>
<feature type="transmembrane region" description="Helical" evidence="5">
    <location>
        <begin position="191"/>
        <end position="211"/>
    </location>
</feature>
<keyword evidence="2 5" id="KW-0812">Transmembrane</keyword>
<comment type="subcellular location">
    <subcellularLocation>
        <location evidence="1">Membrane</location>
        <topology evidence="1">Multi-pass membrane protein</topology>
    </subcellularLocation>
</comment>
<dbReference type="Pfam" id="PF01027">
    <property type="entry name" value="Bax1-I"/>
    <property type="match status" value="1"/>
</dbReference>
<reference evidence="7" key="1">
    <citation type="submission" date="2021-06" db="EMBL/GenBank/DDBJ databases">
        <authorList>
            <person name="Kallberg Y."/>
            <person name="Tangrot J."/>
            <person name="Rosling A."/>
        </authorList>
    </citation>
    <scope>NUCLEOTIDE SEQUENCE</scope>
    <source>
        <strain evidence="7">AZ414A</strain>
    </source>
</reference>
<feature type="region of interest" description="Disordered" evidence="6">
    <location>
        <begin position="1"/>
        <end position="24"/>
    </location>
</feature>
<evidence type="ECO:0000256" key="4">
    <source>
        <dbReference type="ARBA" id="ARBA00023136"/>
    </source>
</evidence>
<dbReference type="AlphaFoldDB" id="A0A9N9C7B5"/>
<dbReference type="Proteomes" id="UP000789706">
    <property type="component" value="Unassembled WGS sequence"/>
</dbReference>
<keyword evidence="4 5" id="KW-0472">Membrane</keyword>
<organism evidence="7 8">
    <name type="scientific">Diversispora eburnea</name>
    <dbReference type="NCBI Taxonomy" id="1213867"/>
    <lineage>
        <taxon>Eukaryota</taxon>
        <taxon>Fungi</taxon>
        <taxon>Fungi incertae sedis</taxon>
        <taxon>Mucoromycota</taxon>
        <taxon>Glomeromycotina</taxon>
        <taxon>Glomeromycetes</taxon>
        <taxon>Diversisporales</taxon>
        <taxon>Diversisporaceae</taxon>
        <taxon>Diversispora</taxon>
    </lineage>
</organism>
<feature type="transmembrane region" description="Helical" evidence="5">
    <location>
        <begin position="106"/>
        <end position="126"/>
    </location>
</feature>
<evidence type="ECO:0000313" key="7">
    <source>
        <dbReference type="EMBL" id="CAG8593249.1"/>
    </source>
</evidence>
<evidence type="ECO:0000256" key="5">
    <source>
        <dbReference type="RuleBase" id="RU004379"/>
    </source>
</evidence>
<feature type="transmembrane region" description="Helical" evidence="5">
    <location>
        <begin position="223"/>
        <end position="241"/>
    </location>
</feature>
<feature type="transmembrane region" description="Helical" evidence="5">
    <location>
        <begin position="138"/>
        <end position="157"/>
    </location>
</feature>
<dbReference type="OrthoDB" id="7933078at2759"/>
<keyword evidence="8" id="KW-1185">Reference proteome</keyword>
<dbReference type="EMBL" id="CAJVPK010001620">
    <property type="protein sequence ID" value="CAG8593249.1"/>
    <property type="molecule type" value="Genomic_DNA"/>
</dbReference>
<accession>A0A9N9C7B5</accession>
<dbReference type="PANTHER" id="PTHR23291">
    <property type="entry name" value="BAX INHIBITOR-RELATED"/>
    <property type="match status" value="1"/>
</dbReference>
<dbReference type="PANTHER" id="PTHR23291:SF50">
    <property type="entry name" value="PROTEIN LIFEGUARD 4"/>
    <property type="match status" value="1"/>
</dbReference>
<feature type="transmembrane region" description="Helical" evidence="5">
    <location>
        <begin position="247"/>
        <end position="268"/>
    </location>
</feature>
<feature type="transmembrane region" description="Helical" evidence="5">
    <location>
        <begin position="280"/>
        <end position="298"/>
    </location>
</feature>
<dbReference type="InterPro" id="IPR006214">
    <property type="entry name" value="Bax_inhibitor_1-related"/>
</dbReference>
<evidence type="ECO:0000313" key="8">
    <source>
        <dbReference type="Proteomes" id="UP000789706"/>
    </source>
</evidence>
<protein>
    <submittedName>
        <fullName evidence="7">4806_t:CDS:1</fullName>
    </submittedName>
</protein>
<comment type="caution">
    <text evidence="7">The sequence shown here is derived from an EMBL/GenBank/DDBJ whole genome shotgun (WGS) entry which is preliminary data.</text>
</comment>
<proteinExistence type="inferred from homology"/>
<evidence type="ECO:0000256" key="3">
    <source>
        <dbReference type="ARBA" id="ARBA00022989"/>
    </source>
</evidence>
<name>A0A9N9C7B5_9GLOM</name>
<evidence type="ECO:0000256" key="6">
    <source>
        <dbReference type="SAM" id="MobiDB-lite"/>
    </source>
</evidence>
<evidence type="ECO:0000256" key="2">
    <source>
        <dbReference type="ARBA" id="ARBA00022692"/>
    </source>
</evidence>
<comment type="similarity">
    <text evidence="5">Belongs to the BI1 family.</text>
</comment>